<protein>
    <submittedName>
        <fullName evidence="1">Uncharacterized protein</fullName>
    </submittedName>
</protein>
<sequence length="37" mass="4226">MKGSIMMFSVRIGTAGDINTLQEKFNCINRTVPTWQH</sequence>
<reference evidence="1" key="1">
    <citation type="submission" date="2014-09" db="EMBL/GenBank/DDBJ databases">
        <authorList>
            <person name="Magalhaes I.L.F."/>
            <person name="Oliveira U."/>
            <person name="Santos F.R."/>
            <person name="Vidigal T.H.D.A."/>
            <person name="Brescovit A.D."/>
            <person name="Santos A.J."/>
        </authorList>
    </citation>
    <scope>NUCLEOTIDE SEQUENCE</scope>
    <source>
        <tissue evidence="1">Shoot tissue taken approximately 20 cm above the soil surface</tissue>
    </source>
</reference>
<organism evidence="1">
    <name type="scientific">Arundo donax</name>
    <name type="common">Giant reed</name>
    <name type="synonym">Donax arundinaceus</name>
    <dbReference type="NCBI Taxonomy" id="35708"/>
    <lineage>
        <taxon>Eukaryota</taxon>
        <taxon>Viridiplantae</taxon>
        <taxon>Streptophyta</taxon>
        <taxon>Embryophyta</taxon>
        <taxon>Tracheophyta</taxon>
        <taxon>Spermatophyta</taxon>
        <taxon>Magnoliopsida</taxon>
        <taxon>Liliopsida</taxon>
        <taxon>Poales</taxon>
        <taxon>Poaceae</taxon>
        <taxon>PACMAD clade</taxon>
        <taxon>Arundinoideae</taxon>
        <taxon>Arundineae</taxon>
        <taxon>Arundo</taxon>
    </lineage>
</organism>
<dbReference type="EMBL" id="GBRH01237398">
    <property type="protein sequence ID" value="JAD60497.1"/>
    <property type="molecule type" value="Transcribed_RNA"/>
</dbReference>
<name>A0A0A9BMK0_ARUDO</name>
<reference evidence="1" key="2">
    <citation type="journal article" date="2015" name="Data Brief">
        <title>Shoot transcriptome of the giant reed, Arundo donax.</title>
        <authorList>
            <person name="Barrero R.A."/>
            <person name="Guerrero F.D."/>
            <person name="Moolhuijzen P."/>
            <person name="Goolsby J.A."/>
            <person name="Tidwell J."/>
            <person name="Bellgard S.E."/>
            <person name="Bellgard M.I."/>
        </authorList>
    </citation>
    <scope>NUCLEOTIDE SEQUENCE</scope>
    <source>
        <tissue evidence="1">Shoot tissue taken approximately 20 cm above the soil surface</tissue>
    </source>
</reference>
<dbReference type="AlphaFoldDB" id="A0A0A9BMK0"/>
<accession>A0A0A9BMK0</accession>
<proteinExistence type="predicted"/>
<evidence type="ECO:0000313" key="1">
    <source>
        <dbReference type="EMBL" id="JAD60497.1"/>
    </source>
</evidence>